<protein>
    <submittedName>
        <fullName evidence="4">Lysosomal aspartic protease</fullName>
    </submittedName>
</protein>
<dbReference type="InterPro" id="IPR033121">
    <property type="entry name" value="PEPTIDASE_A1"/>
</dbReference>
<accession>E2AA94</accession>
<feature type="disulfide bond" evidence="2">
    <location>
        <begin position="149"/>
        <end position="186"/>
    </location>
</feature>
<proteinExistence type="inferred from homology"/>
<comment type="similarity">
    <text evidence="1">Belongs to the peptidase A1 family.</text>
</comment>
<keyword evidence="5" id="KW-1185">Reference proteome</keyword>
<dbReference type="AlphaFoldDB" id="E2AA94"/>
<evidence type="ECO:0000259" key="3">
    <source>
        <dbReference type="PROSITE" id="PS51767"/>
    </source>
</evidence>
<keyword evidence="2" id="KW-1015">Disulfide bond</keyword>
<dbReference type="OMA" id="VECYRIF"/>
<evidence type="ECO:0000256" key="1">
    <source>
        <dbReference type="ARBA" id="ARBA00007447"/>
    </source>
</evidence>
<sequence>NGYDSRNSSTYIVNSTSVYREYPILSIHGFLSTDRVNIAGLNVDNQTFIEVTDMSNRDLFQTALFDGVLGLRFNTSVFHNIVNQGLVSSPIFSYYLNRIQINRNNLCTNSCQAIVGTGSGVTIGPISDIEKINELIITTNVNGEERVECYRIFELPTIRFILGGKAFDLTANDYIVRVNHKKNTICASGFLGRNLRTLDWILGDAFIGKYYTEFDMENNRMGFALTK</sequence>
<evidence type="ECO:0000313" key="4">
    <source>
        <dbReference type="EMBL" id="EFN69674.1"/>
    </source>
</evidence>
<dbReference type="InParanoid" id="E2AA94"/>
<dbReference type="Proteomes" id="UP000000311">
    <property type="component" value="Unassembled WGS sequence"/>
</dbReference>
<reference evidence="4 5" key="1">
    <citation type="journal article" date="2010" name="Science">
        <title>Genomic comparison of the ants Camponotus floridanus and Harpegnathos saltator.</title>
        <authorList>
            <person name="Bonasio R."/>
            <person name="Zhang G."/>
            <person name="Ye C."/>
            <person name="Mutti N.S."/>
            <person name="Fang X."/>
            <person name="Qin N."/>
            <person name="Donahue G."/>
            <person name="Yang P."/>
            <person name="Li Q."/>
            <person name="Li C."/>
            <person name="Zhang P."/>
            <person name="Huang Z."/>
            <person name="Berger S.L."/>
            <person name="Reinberg D."/>
            <person name="Wang J."/>
            <person name="Liebig J."/>
        </authorList>
    </citation>
    <scope>NUCLEOTIDE SEQUENCE [LARGE SCALE GENOMIC DNA]</scope>
    <source>
        <strain evidence="5">C129</strain>
    </source>
</reference>
<dbReference type="GO" id="GO:0006508">
    <property type="term" value="P:proteolysis"/>
    <property type="evidence" value="ECO:0007669"/>
    <property type="project" value="UniProtKB-KW"/>
</dbReference>
<dbReference type="PANTHER" id="PTHR47966">
    <property type="entry name" value="BETA-SITE APP-CLEAVING ENZYME, ISOFORM A-RELATED"/>
    <property type="match status" value="1"/>
</dbReference>
<dbReference type="STRING" id="104421.E2AA94"/>
<dbReference type="PROSITE" id="PS51767">
    <property type="entry name" value="PEPTIDASE_A1"/>
    <property type="match status" value="1"/>
</dbReference>
<dbReference type="FunFam" id="2.40.70.10:FF:000044">
    <property type="entry name" value="Lysosomal aspartic protease"/>
    <property type="match status" value="1"/>
</dbReference>
<dbReference type="InterPro" id="IPR001461">
    <property type="entry name" value="Aspartic_peptidase_A1"/>
</dbReference>
<dbReference type="GO" id="GO:0004190">
    <property type="term" value="F:aspartic-type endopeptidase activity"/>
    <property type="evidence" value="ECO:0007669"/>
    <property type="project" value="InterPro"/>
</dbReference>
<evidence type="ECO:0000256" key="2">
    <source>
        <dbReference type="PIRSR" id="PIRSR601461-2"/>
    </source>
</evidence>
<name>E2AA94_CAMFO</name>
<dbReference type="PANTHER" id="PTHR47966:SF51">
    <property type="entry name" value="BETA-SITE APP-CLEAVING ENZYME, ISOFORM A-RELATED"/>
    <property type="match status" value="1"/>
</dbReference>
<gene>
    <name evidence="4" type="ORF">EAG_12012</name>
</gene>
<keyword evidence="4" id="KW-0645">Protease</keyword>
<dbReference type="OrthoDB" id="7543269at2759"/>
<dbReference type="Gene3D" id="2.40.70.10">
    <property type="entry name" value="Acid Proteases"/>
    <property type="match status" value="2"/>
</dbReference>
<keyword evidence="4" id="KW-0378">Hydrolase</keyword>
<dbReference type="Pfam" id="PF00026">
    <property type="entry name" value="Asp"/>
    <property type="match status" value="1"/>
</dbReference>
<evidence type="ECO:0000313" key="5">
    <source>
        <dbReference type="Proteomes" id="UP000000311"/>
    </source>
</evidence>
<dbReference type="EMBL" id="GL438030">
    <property type="protein sequence ID" value="EFN69674.1"/>
    <property type="molecule type" value="Genomic_DNA"/>
</dbReference>
<feature type="non-terminal residue" evidence="4">
    <location>
        <position position="1"/>
    </location>
</feature>
<dbReference type="SUPFAM" id="SSF50630">
    <property type="entry name" value="Acid proteases"/>
    <property type="match status" value="1"/>
</dbReference>
<organism evidence="5">
    <name type="scientific">Camponotus floridanus</name>
    <name type="common">Florida carpenter ant</name>
    <dbReference type="NCBI Taxonomy" id="104421"/>
    <lineage>
        <taxon>Eukaryota</taxon>
        <taxon>Metazoa</taxon>
        <taxon>Ecdysozoa</taxon>
        <taxon>Arthropoda</taxon>
        <taxon>Hexapoda</taxon>
        <taxon>Insecta</taxon>
        <taxon>Pterygota</taxon>
        <taxon>Neoptera</taxon>
        <taxon>Endopterygota</taxon>
        <taxon>Hymenoptera</taxon>
        <taxon>Apocrita</taxon>
        <taxon>Aculeata</taxon>
        <taxon>Formicoidea</taxon>
        <taxon>Formicidae</taxon>
        <taxon>Formicinae</taxon>
        <taxon>Camponotus</taxon>
    </lineage>
</organism>
<dbReference type="InterPro" id="IPR021109">
    <property type="entry name" value="Peptidase_aspartic_dom_sf"/>
</dbReference>
<feature type="domain" description="Peptidase A1" evidence="3">
    <location>
        <begin position="1"/>
        <end position="224"/>
    </location>
</feature>